<dbReference type="Proteomes" id="UP000255230">
    <property type="component" value="Unassembled WGS sequence"/>
</dbReference>
<dbReference type="GO" id="GO:0004540">
    <property type="term" value="F:RNA nuclease activity"/>
    <property type="evidence" value="ECO:0007669"/>
    <property type="project" value="TreeGrafter"/>
</dbReference>
<keyword evidence="4 7" id="KW-0378">Hydrolase</keyword>
<dbReference type="AlphaFoldDB" id="A0A378Q8F3"/>
<dbReference type="PANTHER" id="PTHR42740:SF1">
    <property type="entry name" value="RIBONUCLEASE VAPC3"/>
    <property type="match status" value="1"/>
</dbReference>
<dbReference type="Pfam" id="PF01850">
    <property type="entry name" value="PIN"/>
    <property type="match status" value="1"/>
</dbReference>
<evidence type="ECO:0000313" key="7">
    <source>
        <dbReference type="EMBL" id="STY97123.1"/>
    </source>
</evidence>
<dbReference type="InterPro" id="IPR029060">
    <property type="entry name" value="PIN-like_dom_sf"/>
</dbReference>
<dbReference type="GeneID" id="35777845"/>
<keyword evidence="2" id="KW-0540">Nuclease</keyword>
<dbReference type="Gene3D" id="3.40.50.1010">
    <property type="entry name" value="5'-nuclease"/>
    <property type="match status" value="1"/>
</dbReference>
<organism evidence="7 8">
    <name type="scientific">Faucicola osloensis</name>
    <name type="common">Moraxella osloensis</name>
    <dbReference type="NCBI Taxonomy" id="34062"/>
    <lineage>
        <taxon>Bacteria</taxon>
        <taxon>Pseudomonadati</taxon>
        <taxon>Pseudomonadota</taxon>
        <taxon>Gammaproteobacteria</taxon>
        <taxon>Moraxellales</taxon>
        <taxon>Moraxellaceae</taxon>
        <taxon>Faucicola</taxon>
    </lineage>
</organism>
<evidence type="ECO:0000256" key="3">
    <source>
        <dbReference type="ARBA" id="ARBA00022723"/>
    </source>
</evidence>
<dbReference type="GO" id="GO:0016787">
    <property type="term" value="F:hydrolase activity"/>
    <property type="evidence" value="ECO:0007669"/>
    <property type="project" value="UniProtKB-KW"/>
</dbReference>
<keyword evidence="8" id="KW-1185">Reference proteome</keyword>
<protein>
    <submittedName>
        <fullName evidence="7">Ribonuclease VapC11</fullName>
        <ecNumber evidence="7">3.1.-.-</ecNumber>
    </submittedName>
</protein>
<dbReference type="CDD" id="cd18760">
    <property type="entry name" value="PIN_MtVapC3-like"/>
    <property type="match status" value="1"/>
</dbReference>
<name>A0A378Q8F3_FAUOS</name>
<evidence type="ECO:0000256" key="5">
    <source>
        <dbReference type="ARBA" id="ARBA00022842"/>
    </source>
</evidence>
<evidence type="ECO:0000256" key="2">
    <source>
        <dbReference type="ARBA" id="ARBA00022722"/>
    </source>
</evidence>
<dbReference type="InterPro" id="IPR002716">
    <property type="entry name" value="PIN_dom"/>
</dbReference>
<dbReference type="PANTHER" id="PTHR42740">
    <property type="entry name" value="RIBONUCLEASE VAPC3"/>
    <property type="match status" value="1"/>
</dbReference>
<keyword evidence="5" id="KW-0460">Magnesium</keyword>
<reference evidence="7 8" key="1">
    <citation type="submission" date="2018-06" db="EMBL/GenBank/DDBJ databases">
        <authorList>
            <consortium name="Pathogen Informatics"/>
            <person name="Doyle S."/>
        </authorList>
    </citation>
    <scope>NUCLEOTIDE SEQUENCE [LARGE SCALE GENOMIC DNA]</scope>
    <source>
        <strain evidence="7 8">NCTC10465</strain>
    </source>
</reference>
<evidence type="ECO:0000256" key="4">
    <source>
        <dbReference type="ARBA" id="ARBA00022801"/>
    </source>
</evidence>
<keyword evidence="3" id="KW-0479">Metal-binding</keyword>
<dbReference type="GO" id="GO:0046872">
    <property type="term" value="F:metal ion binding"/>
    <property type="evidence" value="ECO:0007669"/>
    <property type="project" value="UniProtKB-KW"/>
</dbReference>
<dbReference type="InterPro" id="IPR051749">
    <property type="entry name" value="PINc/VapC_TA_RNase"/>
</dbReference>
<dbReference type="EC" id="3.1.-.-" evidence="7"/>
<evidence type="ECO:0000256" key="1">
    <source>
        <dbReference type="ARBA" id="ARBA00022649"/>
    </source>
</evidence>
<dbReference type="RefSeq" id="WP_172460489.1">
    <property type="nucleotide sequence ID" value="NZ_CBCRZU010000018.1"/>
</dbReference>
<sequence length="136" mass="15677">MNLPIIADTSVWIDYFNGHSTPHTDFLDTQLEASNVAIFDVILMEILQGFRLDTDYNQAKNALDSLLCYDILNQQNAIKYADYYRQLRKQGITIRKANDVMIASFCVEHQLPLLFCDRDFMPFTQHFGLISALSFS</sequence>
<evidence type="ECO:0000259" key="6">
    <source>
        <dbReference type="Pfam" id="PF01850"/>
    </source>
</evidence>
<accession>A0A378Q8F3</accession>
<dbReference type="SUPFAM" id="SSF88723">
    <property type="entry name" value="PIN domain-like"/>
    <property type="match status" value="1"/>
</dbReference>
<feature type="domain" description="PIN" evidence="6">
    <location>
        <begin position="5"/>
        <end position="120"/>
    </location>
</feature>
<proteinExistence type="predicted"/>
<dbReference type="EMBL" id="UGPY01000001">
    <property type="protein sequence ID" value="STY97123.1"/>
    <property type="molecule type" value="Genomic_DNA"/>
</dbReference>
<gene>
    <name evidence="7" type="ORF">NCTC10465_00898</name>
</gene>
<keyword evidence="1" id="KW-1277">Toxin-antitoxin system</keyword>
<evidence type="ECO:0000313" key="8">
    <source>
        <dbReference type="Proteomes" id="UP000255230"/>
    </source>
</evidence>